<dbReference type="EMBL" id="FQZP01000001">
    <property type="protein sequence ID" value="SHI39149.1"/>
    <property type="molecule type" value="Genomic_DNA"/>
</dbReference>
<dbReference type="InterPro" id="IPR000037">
    <property type="entry name" value="SsrA-bd_prot"/>
</dbReference>
<dbReference type="RefSeq" id="WP_149677402.1">
    <property type="nucleotide sequence ID" value="NZ_DAONMB010000092.1"/>
</dbReference>
<comment type="subcellular location">
    <subcellularLocation>
        <location evidence="3">Cytoplasm</location>
    </subcellularLocation>
    <text evidence="3">The tmRNA-SmpB complex associates with stalled 70S ribosomes.</text>
</comment>
<dbReference type="GO" id="GO:0070929">
    <property type="term" value="P:trans-translation"/>
    <property type="evidence" value="ECO:0007669"/>
    <property type="project" value="UniProtKB-UniRule"/>
</dbReference>
<evidence type="ECO:0000256" key="3">
    <source>
        <dbReference type="HAMAP-Rule" id="MF_00023"/>
    </source>
</evidence>
<comment type="similarity">
    <text evidence="3">Belongs to the SmpB family.</text>
</comment>
<dbReference type="Proteomes" id="UP000324781">
    <property type="component" value="Unassembled WGS sequence"/>
</dbReference>
<protein>
    <recommendedName>
        <fullName evidence="3">SsrA-binding protein</fullName>
    </recommendedName>
    <alternativeName>
        <fullName evidence="3">Small protein B</fullName>
    </alternativeName>
</protein>
<keyword evidence="1 3" id="KW-0963">Cytoplasm</keyword>
<dbReference type="GO" id="GO:0070930">
    <property type="term" value="P:trans-translation-dependent protein tagging"/>
    <property type="evidence" value="ECO:0007669"/>
    <property type="project" value="TreeGrafter"/>
</dbReference>
<dbReference type="PROSITE" id="PS01317">
    <property type="entry name" value="SSRP"/>
    <property type="match status" value="1"/>
</dbReference>
<evidence type="ECO:0000313" key="4">
    <source>
        <dbReference type="EMBL" id="SHI39149.1"/>
    </source>
</evidence>
<reference evidence="4 5" key="1">
    <citation type="submission" date="2016-11" db="EMBL/GenBank/DDBJ databases">
        <authorList>
            <person name="Varghese N."/>
            <person name="Submissions S."/>
        </authorList>
    </citation>
    <scope>NUCLEOTIDE SEQUENCE [LARGE SCALE GENOMIC DNA]</scope>
    <source>
        <strain evidence="4 5">DSM 19027</strain>
    </source>
</reference>
<dbReference type="HAMAP" id="MF_00023">
    <property type="entry name" value="SmpB"/>
    <property type="match status" value="1"/>
</dbReference>
<keyword evidence="5" id="KW-1185">Reference proteome</keyword>
<gene>
    <name evidence="3" type="primary">smpB</name>
    <name evidence="4" type="ORF">SAMN05444373_1001140</name>
</gene>
<name>A0A1M6ARJ9_9FIRM</name>
<dbReference type="PANTHER" id="PTHR30308:SF2">
    <property type="entry name" value="SSRA-BINDING PROTEIN"/>
    <property type="match status" value="1"/>
</dbReference>
<dbReference type="OrthoDB" id="9805462at2"/>
<dbReference type="PANTHER" id="PTHR30308">
    <property type="entry name" value="TMRNA-BINDING COMPONENT OF TRANS-TRANSLATION TAGGING COMPLEX"/>
    <property type="match status" value="1"/>
</dbReference>
<accession>A0A1M6ARJ9</accession>
<dbReference type="Pfam" id="PF01668">
    <property type="entry name" value="SmpB"/>
    <property type="match status" value="1"/>
</dbReference>
<dbReference type="AlphaFoldDB" id="A0A1M6ARJ9"/>
<dbReference type="GO" id="GO:0003723">
    <property type="term" value="F:RNA binding"/>
    <property type="evidence" value="ECO:0007669"/>
    <property type="project" value="UniProtKB-UniRule"/>
</dbReference>
<dbReference type="GO" id="GO:0005829">
    <property type="term" value="C:cytosol"/>
    <property type="evidence" value="ECO:0007669"/>
    <property type="project" value="TreeGrafter"/>
</dbReference>
<dbReference type="NCBIfam" id="NF003843">
    <property type="entry name" value="PRK05422.1"/>
    <property type="match status" value="1"/>
</dbReference>
<dbReference type="InterPro" id="IPR020081">
    <property type="entry name" value="SsrA-bd_prot_CS"/>
</dbReference>
<dbReference type="SUPFAM" id="SSF74982">
    <property type="entry name" value="Small protein B (SmpB)"/>
    <property type="match status" value="1"/>
</dbReference>
<evidence type="ECO:0000313" key="5">
    <source>
        <dbReference type="Proteomes" id="UP000324781"/>
    </source>
</evidence>
<dbReference type="CDD" id="cd09294">
    <property type="entry name" value="SmpB"/>
    <property type="match status" value="1"/>
</dbReference>
<keyword evidence="2 3" id="KW-0694">RNA-binding</keyword>
<comment type="function">
    <text evidence="3">Required for rescue of stalled ribosomes mediated by trans-translation. Binds to transfer-messenger RNA (tmRNA), required for stable association of tmRNA with ribosomes. tmRNA and SmpB together mimic tRNA shape, replacing the anticodon stem-loop with SmpB. tmRNA is encoded by the ssrA gene; the 2 termini fold to resemble tRNA(Ala) and it encodes a 'tag peptide', a short internal open reading frame. During trans-translation Ala-aminoacylated tmRNA acts like a tRNA, entering the A-site of stalled ribosomes, displacing the stalled mRNA. The ribosome then switches to translate the ORF on the tmRNA; the nascent peptide is terminated with the 'tag peptide' encoded by the tmRNA and targeted for degradation. The ribosome is freed to recommence translation, which seems to be the essential function of trans-translation.</text>
</comment>
<evidence type="ECO:0000256" key="1">
    <source>
        <dbReference type="ARBA" id="ARBA00022490"/>
    </source>
</evidence>
<dbReference type="InterPro" id="IPR023620">
    <property type="entry name" value="SmpB"/>
</dbReference>
<dbReference type="Gene3D" id="2.40.280.10">
    <property type="match status" value="1"/>
</dbReference>
<evidence type="ECO:0000256" key="2">
    <source>
        <dbReference type="ARBA" id="ARBA00022884"/>
    </source>
</evidence>
<proteinExistence type="inferred from homology"/>
<sequence length="153" mass="17782">MPEGGKVIVQNRKARHDYFIEETFEAGIALTGTEVKSLRLGRANLQDSYAVIKDGEVFIQGMHISPYDQGNRFNHDPLRVRKLLLNRYEINKLIGLTQKKGFTLIPLSLYFKKGLVKVELAVCRGKKLYDKRQDIARRDAAREIDRRMKEYNR</sequence>
<organism evidence="4 5">
    <name type="scientific">Thermoclostridium caenicola</name>
    <dbReference type="NCBI Taxonomy" id="659425"/>
    <lineage>
        <taxon>Bacteria</taxon>
        <taxon>Bacillati</taxon>
        <taxon>Bacillota</taxon>
        <taxon>Clostridia</taxon>
        <taxon>Eubacteriales</taxon>
        <taxon>Oscillospiraceae</taxon>
        <taxon>Thermoclostridium</taxon>
    </lineage>
</organism>
<dbReference type="NCBIfam" id="TIGR00086">
    <property type="entry name" value="smpB"/>
    <property type="match status" value="1"/>
</dbReference>